<reference evidence="6 7" key="1">
    <citation type="submission" date="2019-12" db="EMBL/GenBank/DDBJ databases">
        <title>Mucilaginibacter sp. HMF7410 genome sequencing and assembly.</title>
        <authorList>
            <person name="Kang H."/>
            <person name="Cha I."/>
            <person name="Kim H."/>
            <person name="Joh K."/>
        </authorList>
    </citation>
    <scope>NUCLEOTIDE SEQUENCE [LARGE SCALE GENOMIC DNA]</scope>
    <source>
        <strain evidence="6 7">HMF7410</strain>
    </source>
</reference>
<gene>
    <name evidence="6" type="ORF">GO621_16870</name>
</gene>
<dbReference type="Proteomes" id="UP000462014">
    <property type="component" value="Unassembled WGS sequence"/>
</dbReference>
<evidence type="ECO:0000256" key="3">
    <source>
        <dbReference type="ARBA" id="ARBA00022723"/>
    </source>
</evidence>
<evidence type="ECO:0000256" key="4">
    <source>
        <dbReference type="ARBA" id="ARBA00022801"/>
    </source>
</evidence>
<comment type="caution">
    <text evidence="6">The sequence shown here is derived from an EMBL/GenBank/DDBJ whole genome shotgun (WGS) entry which is preliminary data.</text>
</comment>
<dbReference type="PANTHER" id="PTHR10286">
    <property type="entry name" value="INORGANIC PYROPHOSPHATASE"/>
    <property type="match status" value="1"/>
</dbReference>
<evidence type="ECO:0000256" key="5">
    <source>
        <dbReference type="ARBA" id="ARBA00022842"/>
    </source>
</evidence>
<dbReference type="GO" id="GO:0005737">
    <property type="term" value="C:cytoplasm"/>
    <property type="evidence" value="ECO:0007669"/>
    <property type="project" value="InterPro"/>
</dbReference>
<dbReference type="AlphaFoldDB" id="A0A7K1T0Y4"/>
<keyword evidence="4" id="KW-0378">Hydrolase</keyword>
<comment type="cofactor">
    <cofactor evidence="1">
        <name>Mg(2+)</name>
        <dbReference type="ChEBI" id="CHEBI:18420"/>
    </cofactor>
</comment>
<proteinExistence type="predicted"/>
<dbReference type="EC" id="3.6.1.1" evidence="2"/>
<organism evidence="6 7">
    <name type="scientific">Mucilaginibacter arboris</name>
    <dbReference type="NCBI Taxonomy" id="2682090"/>
    <lineage>
        <taxon>Bacteria</taxon>
        <taxon>Pseudomonadati</taxon>
        <taxon>Bacteroidota</taxon>
        <taxon>Sphingobacteriia</taxon>
        <taxon>Sphingobacteriales</taxon>
        <taxon>Sphingobacteriaceae</taxon>
        <taxon>Mucilaginibacter</taxon>
    </lineage>
</organism>
<dbReference type="GO" id="GO:0000287">
    <property type="term" value="F:magnesium ion binding"/>
    <property type="evidence" value="ECO:0007669"/>
    <property type="project" value="InterPro"/>
</dbReference>
<dbReference type="GO" id="GO:0006796">
    <property type="term" value="P:phosphate-containing compound metabolic process"/>
    <property type="evidence" value="ECO:0007669"/>
    <property type="project" value="InterPro"/>
</dbReference>
<evidence type="ECO:0000256" key="2">
    <source>
        <dbReference type="ARBA" id="ARBA00012146"/>
    </source>
</evidence>
<dbReference type="InterPro" id="IPR036649">
    <property type="entry name" value="Pyrophosphatase_sf"/>
</dbReference>
<dbReference type="EMBL" id="WPIK01000019">
    <property type="protein sequence ID" value="MVN23198.1"/>
    <property type="molecule type" value="Genomic_DNA"/>
</dbReference>
<dbReference type="GO" id="GO:0004427">
    <property type="term" value="F:inorganic diphosphate phosphatase activity"/>
    <property type="evidence" value="ECO:0007669"/>
    <property type="project" value="UniProtKB-EC"/>
</dbReference>
<evidence type="ECO:0000256" key="1">
    <source>
        <dbReference type="ARBA" id="ARBA00001946"/>
    </source>
</evidence>
<dbReference type="Pfam" id="PF00719">
    <property type="entry name" value="Pyrophosphatase"/>
    <property type="match status" value="1"/>
</dbReference>
<accession>A0A7K1T0Y4</accession>
<keyword evidence="5" id="KW-0460">Magnesium</keyword>
<dbReference type="InterPro" id="IPR008162">
    <property type="entry name" value="Pyrophosphatase"/>
</dbReference>
<sequence>MKPITVIIESPKGQGHKYDFEPETKFFKLKKVLPAGLVFPFDFGFIPNTKGEDGDPLDVVVISEIPTFPGCSMDCRIIGSIKANQTEENGETVRNDRFLAVPEVSQLFKEVDDVEHLPEGIINQVENFFKNYNEQAGKKFEPLGRIKAQEAFDMIEFED</sequence>
<keyword evidence="7" id="KW-1185">Reference proteome</keyword>
<dbReference type="SUPFAM" id="SSF50324">
    <property type="entry name" value="Inorganic pyrophosphatase"/>
    <property type="match status" value="1"/>
</dbReference>
<name>A0A7K1T0Y4_9SPHI</name>
<keyword evidence="3" id="KW-0479">Metal-binding</keyword>
<dbReference type="Gene3D" id="3.90.80.10">
    <property type="entry name" value="Inorganic pyrophosphatase"/>
    <property type="match status" value="1"/>
</dbReference>
<dbReference type="RefSeq" id="WP_157569203.1">
    <property type="nucleotide sequence ID" value="NZ_WPIK01000019.1"/>
</dbReference>
<dbReference type="PROSITE" id="PS00387">
    <property type="entry name" value="PPASE"/>
    <property type="match status" value="1"/>
</dbReference>
<evidence type="ECO:0000313" key="6">
    <source>
        <dbReference type="EMBL" id="MVN23198.1"/>
    </source>
</evidence>
<protein>
    <recommendedName>
        <fullName evidence="2">inorganic diphosphatase</fullName>
        <ecNumber evidence="2">3.6.1.1</ecNumber>
    </recommendedName>
</protein>
<evidence type="ECO:0000313" key="7">
    <source>
        <dbReference type="Proteomes" id="UP000462014"/>
    </source>
</evidence>